<evidence type="ECO:0000256" key="4">
    <source>
        <dbReference type="ARBA" id="ARBA00022692"/>
    </source>
</evidence>
<evidence type="ECO:0000313" key="10">
    <source>
        <dbReference type="Proteomes" id="UP000068164"/>
    </source>
</evidence>
<keyword evidence="2 7" id="KW-0813">Transport</keyword>
<dbReference type="Gene3D" id="1.10.3720.10">
    <property type="entry name" value="MetI-like"/>
    <property type="match status" value="1"/>
</dbReference>
<accession>A0A120FPB6</accession>
<evidence type="ECO:0000256" key="3">
    <source>
        <dbReference type="ARBA" id="ARBA00022475"/>
    </source>
</evidence>
<feature type="transmembrane region" description="Helical" evidence="7">
    <location>
        <begin position="234"/>
        <end position="256"/>
    </location>
</feature>
<feature type="transmembrane region" description="Helical" evidence="7">
    <location>
        <begin position="117"/>
        <end position="141"/>
    </location>
</feature>
<keyword evidence="3" id="KW-1003">Cell membrane</keyword>
<keyword evidence="6 7" id="KW-0472">Membrane</keyword>
<feature type="domain" description="ABC transmembrane type-1" evidence="8">
    <location>
        <begin position="68"/>
        <end position="257"/>
    </location>
</feature>
<evidence type="ECO:0000256" key="7">
    <source>
        <dbReference type="RuleBase" id="RU363032"/>
    </source>
</evidence>
<evidence type="ECO:0000256" key="6">
    <source>
        <dbReference type="ARBA" id="ARBA00023136"/>
    </source>
</evidence>
<proteinExistence type="inferred from homology"/>
<gene>
    <name evidence="9" type="ORF">AS026_33295</name>
</gene>
<evidence type="ECO:0000256" key="5">
    <source>
        <dbReference type="ARBA" id="ARBA00022989"/>
    </source>
</evidence>
<dbReference type="PROSITE" id="PS50928">
    <property type="entry name" value="ABC_TM1"/>
    <property type="match status" value="1"/>
</dbReference>
<name>A0A120FPB6_9HYPH</name>
<keyword evidence="5 7" id="KW-1133">Transmembrane helix</keyword>
<protein>
    <submittedName>
        <fullName evidence="9">Peptide ABC transporter permease</fullName>
    </submittedName>
</protein>
<keyword evidence="4 7" id="KW-0812">Transmembrane</keyword>
<dbReference type="InterPro" id="IPR035906">
    <property type="entry name" value="MetI-like_sf"/>
</dbReference>
<dbReference type="OrthoDB" id="9805884at2"/>
<dbReference type="AlphaFoldDB" id="A0A120FPB6"/>
<dbReference type="EMBL" id="LNCD01000034">
    <property type="protein sequence ID" value="KWV56719.1"/>
    <property type="molecule type" value="Genomic_DNA"/>
</dbReference>
<organism evidence="9 10">
    <name type="scientific">Rhizobium altiplani</name>
    <dbReference type="NCBI Taxonomy" id="1864509"/>
    <lineage>
        <taxon>Bacteria</taxon>
        <taxon>Pseudomonadati</taxon>
        <taxon>Pseudomonadota</taxon>
        <taxon>Alphaproteobacteria</taxon>
        <taxon>Hyphomicrobiales</taxon>
        <taxon>Rhizobiaceae</taxon>
        <taxon>Rhizobium/Agrobacterium group</taxon>
        <taxon>Rhizobium</taxon>
    </lineage>
</organism>
<comment type="caution">
    <text evidence="9">The sequence shown here is derived from an EMBL/GenBank/DDBJ whole genome shotgun (WGS) entry which is preliminary data.</text>
</comment>
<reference evidence="9 10" key="1">
    <citation type="submission" date="2015-11" db="EMBL/GenBank/DDBJ databases">
        <title>Draft Genome Sequence of the Strain BR 10423 (Rhizobium sp.) isolated from nodules of Mimosa pudica.</title>
        <authorList>
            <person name="Barauna A.C."/>
            <person name="Zilli J.E."/>
            <person name="Simoes-Araujo J.L."/>
            <person name="Reis V.M."/>
            <person name="James E.K."/>
            <person name="Reis F.B.Jr."/>
            <person name="Rouws L.F."/>
            <person name="Passos S.R."/>
            <person name="Gois S.R."/>
        </authorList>
    </citation>
    <scope>NUCLEOTIDE SEQUENCE [LARGE SCALE GENOMIC DNA]</scope>
    <source>
        <strain evidence="9 10">BR10423</strain>
    </source>
</reference>
<comment type="subcellular location">
    <subcellularLocation>
        <location evidence="1 7">Cell membrane</location>
        <topology evidence="1 7">Multi-pass membrane protein</topology>
    </subcellularLocation>
</comment>
<dbReference type="Proteomes" id="UP000068164">
    <property type="component" value="Unassembled WGS sequence"/>
</dbReference>
<feature type="transmembrane region" description="Helical" evidence="7">
    <location>
        <begin position="189"/>
        <end position="214"/>
    </location>
</feature>
<comment type="similarity">
    <text evidence="7">Belongs to the binding-protein-dependent transport system permease family.</text>
</comment>
<keyword evidence="10" id="KW-1185">Reference proteome</keyword>
<dbReference type="PANTHER" id="PTHR43386:SF25">
    <property type="entry name" value="PEPTIDE ABC TRANSPORTER PERMEASE PROTEIN"/>
    <property type="match status" value="1"/>
</dbReference>
<dbReference type="GO" id="GO:0055085">
    <property type="term" value="P:transmembrane transport"/>
    <property type="evidence" value="ECO:0007669"/>
    <property type="project" value="InterPro"/>
</dbReference>
<dbReference type="GO" id="GO:0005886">
    <property type="term" value="C:plasma membrane"/>
    <property type="evidence" value="ECO:0007669"/>
    <property type="project" value="UniProtKB-SubCell"/>
</dbReference>
<evidence type="ECO:0000256" key="1">
    <source>
        <dbReference type="ARBA" id="ARBA00004651"/>
    </source>
</evidence>
<sequence>MRFGFNFILGALLTVLVILAGIFAPWIAPFDPVLNADLMNAELPPDATFWFGTDAQGRDVFTRILFGAQISLTVGIVSQVINSIIGCTLGMTAGYWGGWWDDLVNGLTNVMLAIPSLIFALAVMAVLGPGLPSLLIALGLTNWSWTCRIARSSTLSLKSQGYVQAAQTLGYGDLRIMFTQILPNMMGPILVMATLGMGSAVLSEAALSFLGLGVQPPFPSWGSMLTDARQLIRTAPWVAVFPGLAIFLSVLGFNLLGDGLRDRLDPHMRTRTP</sequence>
<evidence type="ECO:0000313" key="9">
    <source>
        <dbReference type="EMBL" id="KWV56719.1"/>
    </source>
</evidence>
<dbReference type="InterPro" id="IPR000515">
    <property type="entry name" value="MetI-like"/>
</dbReference>
<dbReference type="CDD" id="cd06261">
    <property type="entry name" value="TM_PBP2"/>
    <property type="match status" value="1"/>
</dbReference>
<dbReference type="Pfam" id="PF00528">
    <property type="entry name" value="BPD_transp_1"/>
    <property type="match status" value="1"/>
</dbReference>
<dbReference type="PANTHER" id="PTHR43386">
    <property type="entry name" value="OLIGOPEPTIDE TRANSPORT SYSTEM PERMEASE PROTEIN APPC"/>
    <property type="match status" value="1"/>
</dbReference>
<dbReference type="SUPFAM" id="SSF161098">
    <property type="entry name" value="MetI-like"/>
    <property type="match status" value="1"/>
</dbReference>
<feature type="transmembrane region" description="Helical" evidence="7">
    <location>
        <begin position="7"/>
        <end position="28"/>
    </location>
</feature>
<dbReference type="InterPro" id="IPR050366">
    <property type="entry name" value="BP-dependent_transpt_permease"/>
</dbReference>
<evidence type="ECO:0000259" key="8">
    <source>
        <dbReference type="PROSITE" id="PS50928"/>
    </source>
</evidence>
<evidence type="ECO:0000256" key="2">
    <source>
        <dbReference type="ARBA" id="ARBA00022448"/>
    </source>
</evidence>
<dbReference type="RefSeq" id="WP_062369167.1">
    <property type="nucleotide sequence ID" value="NZ_JBBNAS010000501.1"/>
</dbReference>